<gene>
    <name evidence="2" type="ORF">PSYPI_30718</name>
</gene>
<evidence type="ECO:0000313" key="3">
    <source>
        <dbReference type="Proteomes" id="UP000004986"/>
    </source>
</evidence>
<feature type="region of interest" description="Disordered" evidence="1">
    <location>
        <begin position="56"/>
        <end position="82"/>
    </location>
</feature>
<dbReference type="EMBL" id="AEAI01001614">
    <property type="protein sequence ID" value="EGH46447.1"/>
    <property type="molecule type" value="Genomic_DNA"/>
</dbReference>
<dbReference type="AlphaFoldDB" id="F3GH97"/>
<evidence type="ECO:0000256" key="1">
    <source>
        <dbReference type="SAM" id="MobiDB-lite"/>
    </source>
</evidence>
<comment type="caution">
    <text evidence="2">The sequence shown here is derived from an EMBL/GenBank/DDBJ whole genome shotgun (WGS) entry which is preliminary data.</text>
</comment>
<name>F3GH97_PSESJ</name>
<accession>F3GH97</accession>
<organism evidence="2 3">
    <name type="scientific">Pseudomonas syringae pv. pisi str. 1704B</name>
    <dbReference type="NCBI Taxonomy" id="629263"/>
    <lineage>
        <taxon>Bacteria</taxon>
        <taxon>Pseudomonadati</taxon>
        <taxon>Pseudomonadota</taxon>
        <taxon>Gammaproteobacteria</taxon>
        <taxon>Pseudomonadales</taxon>
        <taxon>Pseudomonadaceae</taxon>
        <taxon>Pseudomonas</taxon>
        <taxon>Pseudomonas syringae</taxon>
    </lineage>
</organism>
<keyword evidence="3" id="KW-1185">Reference proteome</keyword>
<proteinExistence type="predicted"/>
<feature type="region of interest" description="Disordered" evidence="1">
    <location>
        <begin position="1"/>
        <end position="25"/>
    </location>
</feature>
<feature type="compositionally biased region" description="Basic and acidic residues" evidence="1">
    <location>
        <begin position="15"/>
        <end position="25"/>
    </location>
</feature>
<evidence type="ECO:0000313" key="2">
    <source>
        <dbReference type="EMBL" id="EGH46447.1"/>
    </source>
</evidence>
<reference evidence="2 3" key="1">
    <citation type="journal article" date="2011" name="PLoS Pathog.">
        <title>Dynamic evolution of pathogenicity revealed by sequencing and comparative genomics of 19 Pseudomonas syringae isolates.</title>
        <authorList>
            <person name="Baltrus D.A."/>
            <person name="Nishimura M.T."/>
            <person name="Romanchuk A."/>
            <person name="Chang J.H."/>
            <person name="Mukhtar M.S."/>
            <person name="Cherkis K."/>
            <person name="Roach J."/>
            <person name="Grant S.R."/>
            <person name="Jones C.D."/>
            <person name="Dangl J.L."/>
        </authorList>
    </citation>
    <scope>NUCLEOTIDE SEQUENCE [LARGE SCALE GENOMIC DNA]</scope>
    <source>
        <strain evidence="2 3">1704B</strain>
    </source>
</reference>
<sequence length="82" mass="9141">MTIPAITPEQASTEPTERSKCPDARQKSMVQAAIPTVEIARPRPRMFSGDMKLSMNTAHSRKIPTAARSITQSSAKRRRFMP</sequence>
<dbReference type="Proteomes" id="UP000004986">
    <property type="component" value="Unassembled WGS sequence"/>
</dbReference>
<dbReference type="BioCyc" id="PSYR629263:G11X0-5566-MONOMER"/>
<dbReference type="HOGENOM" id="CLU_2555729_0_0_6"/>
<protein>
    <submittedName>
        <fullName evidence="2">Uncharacterized protein</fullName>
    </submittedName>
</protein>